<dbReference type="GeneID" id="94167938"/>
<proteinExistence type="predicted"/>
<dbReference type="AlphaFoldDB" id="A0A836GEK0"/>
<dbReference type="Proteomes" id="UP000674179">
    <property type="component" value="Chromosome 36"/>
</dbReference>
<comment type="caution">
    <text evidence="1">The sequence shown here is derived from an EMBL/GenBank/DDBJ whole genome shotgun (WGS) entry which is preliminary data.</text>
</comment>
<name>A0A836GEK0_LEIEN</name>
<reference evidence="1 2" key="1">
    <citation type="submission" date="2021-02" db="EMBL/GenBank/DDBJ databases">
        <title>Leishmania (Mundinia) enrietti genome sequencing and assembly.</title>
        <authorList>
            <person name="Almutairi H."/>
            <person name="Gatherer D."/>
        </authorList>
    </citation>
    <scope>NUCLEOTIDE SEQUENCE [LARGE SCALE GENOMIC DNA]</scope>
    <source>
        <strain evidence="1">CUR178</strain>
    </source>
</reference>
<organism evidence="1 2">
    <name type="scientific">Leishmania enriettii</name>
    <dbReference type="NCBI Taxonomy" id="5663"/>
    <lineage>
        <taxon>Eukaryota</taxon>
        <taxon>Discoba</taxon>
        <taxon>Euglenozoa</taxon>
        <taxon>Kinetoplastea</taxon>
        <taxon>Metakinetoplastina</taxon>
        <taxon>Trypanosomatida</taxon>
        <taxon>Trypanosomatidae</taxon>
        <taxon>Leishmaniinae</taxon>
        <taxon>Leishmania</taxon>
    </lineage>
</organism>
<dbReference type="RefSeq" id="XP_067688531.1">
    <property type="nucleotide sequence ID" value="XM_067832428.1"/>
</dbReference>
<dbReference type="EMBL" id="JAFHKP010000036">
    <property type="protein sequence ID" value="KAG5465932.1"/>
    <property type="molecule type" value="Genomic_DNA"/>
</dbReference>
<keyword evidence="2" id="KW-1185">Reference proteome</keyword>
<accession>A0A836GEK0</accession>
<dbReference type="KEGG" id="lenr:94167938"/>
<dbReference type="OrthoDB" id="263655at2759"/>
<gene>
    <name evidence="1" type="ORF">CUR178_00647</name>
</gene>
<evidence type="ECO:0000313" key="1">
    <source>
        <dbReference type="EMBL" id="KAG5465932.1"/>
    </source>
</evidence>
<protein>
    <submittedName>
        <fullName evidence="1">Uncharacterized protein</fullName>
    </submittedName>
</protein>
<evidence type="ECO:0000313" key="2">
    <source>
        <dbReference type="Proteomes" id="UP000674179"/>
    </source>
</evidence>
<sequence>MDSSPQPPRSRRKRSPRRADAPIVSVFDLPSAEELYRRVTLEYSTRAQLIEEQRSWLASLCNGAAPLKLPAHPFAGSLFGTRPSPTNRSHHEVLLRVESAAMVAQRLAHLTLYPAPSVVETRVLDSAAAEAVSALHSIVCHPPRSL</sequence>